<evidence type="ECO:0000256" key="1">
    <source>
        <dbReference type="SAM" id="MobiDB-lite"/>
    </source>
</evidence>
<sequence length="142" mass="15369">MSSNRPYLLRAIYDWISDNSLTPYVLVDAGFAGVRVPPQVIKNGQVVLNLAMRAVANLDLGNEWISFQARFSGVSQTIQIPVQAVLALYAQENGQGMMFPADEEGGDTPPPRPAPEPDETTPGGDGDDNKPKRGAPHLRVVK</sequence>
<accession>A0ABW0QNS6</accession>
<dbReference type="PIRSF" id="PIRSF005276">
    <property type="entry name" value="SspB"/>
    <property type="match status" value="1"/>
</dbReference>
<gene>
    <name evidence="2" type="ORF">ACFPPA_12755</name>
</gene>
<dbReference type="Proteomes" id="UP001596114">
    <property type="component" value="Unassembled WGS sequence"/>
</dbReference>
<keyword evidence="3" id="KW-1185">Reference proteome</keyword>
<dbReference type="InterPro" id="IPR007481">
    <property type="entry name" value="SspB"/>
</dbReference>
<evidence type="ECO:0000313" key="3">
    <source>
        <dbReference type="Proteomes" id="UP001596114"/>
    </source>
</evidence>
<comment type="caution">
    <text evidence="2">The sequence shown here is derived from an EMBL/GenBank/DDBJ whole genome shotgun (WGS) entry which is preliminary data.</text>
</comment>
<dbReference type="GO" id="GO:0008233">
    <property type="term" value="F:peptidase activity"/>
    <property type="evidence" value="ECO:0007669"/>
    <property type="project" value="UniProtKB-KW"/>
</dbReference>
<dbReference type="RefSeq" id="WP_377320711.1">
    <property type="nucleotide sequence ID" value="NZ_JBHSNF010000002.1"/>
</dbReference>
<dbReference type="NCBIfam" id="NF008769">
    <property type="entry name" value="PRK11798.2-5"/>
    <property type="match status" value="1"/>
</dbReference>
<dbReference type="PANTHER" id="PTHR37486">
    <property type="entry name" value="STRINGENT STARVATION PROTEIN B"/>
    <property type="match status" value="1"/>
</dbReference>
<dbReference type="Gene3D" id="2.30.30.220">
    <property type="entry name" value="SspB-like"/>
    <property type="match status" value="1"/>
</dbReference>
<proteinExistence type="predicted"/>
<dbReference type="GO" id="GO:0006508">
    <property type="term" value="P:proteolysis"/>
    <property type="evidence" value="ECO:0007669"/>
    <property type="project" value="UniProtKB-KW"/>
</dbReference>
<protein>
    <submittedName>
        <fullName evidence="2">ClpXP protease specificity-enhancing factor</fullName>
    </submittedName>
</protein>
<evidence type="ECO:0000313" key="2">
    <source>
        <dbReference type="EMBL" id="MFC5526604.1"/>
    </source>
</evidence>
<dbReference type="EMBL" id="JBHSNF010000002">
    <property type="protein sequence ID" value="MFC5526604.1"/>
    <property type="molecule type" value="Genomic_DNA"/>
</dbReference>
<dbReference type="PANTHER" id="PTHR37486:SF1">
    <property type="entry name" value="STRINGENT STARVATION PROTEIN B"/>
    <property type="match status" value="1"/>
</dbReference>
<dbReference type="SUPFAM" id="SSF101738">
    <property type="entry name" value="SspB-like"/>
    <property type="match status" value="1"/>
</dbReference>
<name>A0ABW0QNS6_9GAMM</name>
<dbReference type="InterPro" id="IPR036760">
    <property type="entry name" value="SspB-like_sf"/>
</dbReference>
<organism evidence="2 3">
    <name type="scientific">Rhodanobacter ginsengisoli</name>
    <dbReference type="NCBI Taxonomy" id="418646"/>
    <lineage>
        <taxon>Bacteria</taxon>
        <taxon>Pseudomonadati</taxon>
        <taxon>Pseudomonadota</taxon>
        <taxon>Gammaproteobacteria</taxon>
        <taxon>Lysobacterales</taxon>
        <taxon>Rhodanobacteraceae</taxon>
        <taxon>Rhodanobacter</taxon>
    </lineage>
</organism>
<keyword evidence="2" id="KW-0378">Hydrolase</keyword>
<dbReference type="Pfam" id="PF04386">
    <property type="entry name" value="SspB"/>
    <property type="match status" value="1"/>
</dbReference>
<feature type="region of interest" description="Disordered" evidence="1">
    <location>
        <begin position="96"/>
        <end position="142"/>
    </location>
</feature>
<reference evidence="3" key="1">
    <citation type="journal article" date="2019" name="Int. J. Syst. Evol. Microbiol.">
        <title>The Global Catalogue of Microorganisms (GCM) 10K type strain sequencing project: providing services to taxonomists for standard genome sequencing and annotation.</title>
        <authorList>
            <consortium name="The Broad Institute Genomics Platform"/>
            <consortium name="The Broad Institute Genome Sequencing Center for Infectious Disease"/>
            <person name="Wu L."/>
            <person name="Ma J."/>
        </authorList>
    </citation>
    <scope>NUCLEOTIDE SEQUENCE [LARGE SCALE GENOMIC DNA]</scope>
    <source>
        <strain evidence="3">CGMCC 1.16619</strain>
    </source>
</reference>
<keyword evidence="2" id="KW-0645">Protease</keyword>
<feature type="compositionally biased region" description="Basic residues" evidence="1">
    <location>
        <begin position="132"/>
        <end position="142"/>
    </location>
</feature>